<evidence type="ECO:0000256" key="2">
    <source>
        <dbReference type="ARBA" id="ARBA00022723"/>
    </source>
</evidence>
<dbReference type="AlphaFoldDB" id="A0A8S4D639"/>
<keyword evidence="2" id="KW-0479">Metal-binding</keyword>
<dbReference type="GO" id="GO:0010468">
    <property type="term" value="P:regulation of gene expression"/>
    <property type="evidence" value="ECO:0007669"/>
    <property type="project" value="TreeGrafter"/>
</dbReference>
<dbReference type="InterPro" id="IPR013087">
    <property type="entry name" value="Znf_C2H2_type"/>
</dbReference>
<evidence type="ECO:0000256" key="6">
    <source>
        <dbReference type="ARBA" id="ARBA00023125"/>
    </source>
</evidence>
<evidence type="ECO:0000256" key="5">
    <source>
        <dbReference type="ARBA" id="ARBA00022833"/>
    </source>
</evidence>
<evidence type="ECO:0000313" key="11">
    <source>
        <dbReference type="EMBL" id="CAG9091644.1"/>
    </source>
</evidence>
<dbReference type="GO" id="GO:0005634">
    <property type="term" value="C:nucleus"/>
    <property type="evidence" value="ECO:0007669"/>
    <property type="project" value="UniProtKB-SubCell"/>
</dbReference>
<name>A0A8S4D639_PLUXY</name>
<gene>
    <name evidence="11" type="ORF">PLXY2_LOCUS582</name>
</gene>
<feature type="domain" description="C2H2-type" evidence="10">
    <location>
        <begin position="233"/>
        <end position="260"/>
    </location>
</feature>
<evidence type="ECO:0000256" key="1">
    <source>
        <dbReference type="ARBA" id="ARBA00004123"/>
    </source>
</evidence>
<dbReference type="PANTHER" id="PTHR16515">
    <property type="entry name" value="PR DOMAIN ZINC FINGER PROTEIN"/>
    <property type="match status" value="1"/>
</dbReference>
<organism evidence="11 12">
    <name type="scientific">Plutella xylostella</name>
    <name type="common">Diamondback moth</name>
    <name type="synonym">Plutella maculipennis</name>
    <dbReference type="NCBI Taxonomy" id="51655"/>
    <lineage>
        <taxon>Eukaryota</taxon>
        <taxon>Metazoa</taxon>
        <taxon>Ecdysozoa</taxon>
        <taxon>Arthropoda</taxon>
        <taxon>Hexapoda</taxon>
        <taxon>Insecta</taxon>
        <taxon>Pterygota</taxon>
        <taxon>Neoptera</taxon>
        <taxon>Endopterygota</taxon>
        <taxon>Lepidoptera</taxon>
        <taxon>Glossata</taxon>
        <taxon>Ditrysia</taxon>
        <taxon>Yponomeutoidea</taxon>
        <taxon>Plutellidae</taxon>
        <taxon>Plutella</taxon>
    </lineage>
</organism>
<dbReference type="Pfam" id="PF00096">
    <property type="entry name" value="zf-C2H2"/>
    <property type="match status" value="6"/>
</dbReference>
<dbReference type="Gene3D" id="3.30.160.60">
    <property type="entry name" value="Classic Zinc Finger"/>
    <property type="match status" value="5"/>
</dbReference>
<dbReference type="GO" id="GO:0008270">
    <property type="term" value="F:zinc ion binding"/>
    <property type="evidence" value="ECO:0007669"/>
    <property type="project" value="UniProtKB-KW"/>
</dbReference>
<feature type="domain" description="C2H2-type" evidence="10">
    <location>
        <begin position="203"/>
        <end position="233"/>
    </location>
</feature>
<dbReference type="PANTHER" id="PTHR16515:SF49">
    <property type="entry name" value="GASTRULA ZINC FINGER PROTEIN XLCGF49.1-LIKE-RELATED"/>
    <property type="match status" value="1"/>
</dbReference>
<protein>
    <submittedName>
        <fullName evidence="11">(diamondback moth) hypothetical protein</fullName>
    </submittedName>
</protein>
<evidence type="ECO:0000256" key="7">
    <source>
        <dbReference type="ARBA" id="ARBA00023242"/>
    </source>
</evidence>
<proteinExistence type="predicted"/>
<evidence type="ECO:0000256" key="3">
    <source>
        <dbReference type="ARBA" id="ARBA00022737"/>
    </source>
</evidence>
<evidence type="ECO:0000256" key="8">
    <source>
        <dbReference type="PROSITE-ProRule" id="PRU00042"/>
    </source>
</evidence>
<feature type="domain" description="C2H2-type" evidence="10">
    <location>
        <begin position="21"/>
        <end position="50"/>
    </location>
</feature>
<sequence>MCIEGLSTRNKTMLSPAKLRNACPYENCSSAFDRPHKLTLHLLTHANVKPFDCPEENCSKSYTSRSHLDRHINTAHRNVGDNMIYSCPTCQKTFSNRQNLKKHIKVIHDPDRSTFSCAHCNEKFNKKHQLNSHMFKHTGVKSFSCQDCFLVFDHWSTYQKHKKSEHAAKEYICDICNRKFKKRGHILHHMKVHYRTPTILTVFTCPIEGCSREYTRKSNMTQHIKIFHDKIKHDCHICGAQLSTKSKLNSHIKLHEGSKCSLPPKRKTKATGRKERKDKGTLKKIVTALRVAGMTQEHFEDSGILETSLVEGSSLETALQSQTSTSNIEVQAT</sequence>
<feature type="domain" description="C2H2-type" evidence="10">
    <location>
        <begin position="171"/>
        <end position="198"/>
    </location>
</feature>
<dbReference type="PROSITE" id="PS50157">
    <property type="entry name" value="ZINC_FINGER_C2H2_2"/>
    <property type="match status" value="8"/>
</dbReference>
<dbReference type="SMART" id="SM00355">
    <property type="entry name" value="ZnF_C2H2"/>
    <property type="match status" value="8"/>
</dbReference>
<evidence type="ECO:0000313" key="12">
    <source>
        <dbReference type="Proteomes" id="UP000653454"/>
    </source>
</evidence>
<reference evidence="11" key="1">
    <citation type="submission" date="2020-11" db="EMBL/GenBank/DDBJ databases">
        <authorList>
            <person name="Whiteford S."/>
        </authorList>
    </citation>
    <scope>NUCLEOTIDE SEQUENCE</scope>
</reference>
<dbReference type="Proteomes" id="UP000653454">
    <property type="component" value="Unassembled WGS sequence"/>
</dbReference>
<keyword evidence="4 8" id="KW-0863">Zinc-finger</keyword>
<dbReference type="EMBL" id="CAJHNJ030000002">
    <property type="protein sequence ID" value="CAG9091644.1"/>
    <property type="molecule type" value="Genomic_DNA"/>
</dbReference>
<keyword evidence="5" id="KW-0862">Zinc</keyword>
<dbReference type="PROSITE" id="PS00028">
    <property type="entry name" value="ZINC_FINGER_C2H2_1"/>
    <property type="match status" value="7"/>
</dbReference>
<evidence type="ECO:0000259" key="10">
    <source>
        <dbReference type="PROSITE" id="PS50157"/>
    </source>
</evidence>
<dbReference type="GO" id="GO:0003677">
    <property type="term" value="F:DNA binding"/>
    <property type="evidence" value="ECO:0007669"/>
    <property type="project" value="UniProtKB-KW"/>
</dbReference>
<keyword evidence="7" id="KW-0539">Nucleus</keyword>
<feature type="region of interest" description="Disordered" evidence="9">
    <location>
        <begin position="258"/>
        <end position="279"/>
    </location>
</feature>
<dbReference type="SUPFAM" id="SSF57667">
    <property type="entry name" value="beta-beta-alpha zinc fingers"/>
    <property type="match status" value="4"/>
</dbReference>
<accession>A0A8S4D639</accession>
<feature type="domain" description="C2H2-type" evidence="10">
    <location>
        <begin position="85"/>
        <end position="113"/>
    </location>
</feature>
<dbReference type="InterPro" id="IPR036236">
    <property type="entry name" value="Znf_C2H2_sf"/>
</dbReference>
<evidence type="ECO:0000256" key="4">
    <source>
        <dbReference type="ARBA" id="ARBA00022771"/>
    </source>
</evidence>
<keyword evidence="3" id="KW-0677">Repeat</keyword>
<keyword evidence="12" id="KW-1185">Reference proteome</keyword>
<comment type="subcellular location">
    <subcellularLocation>
        <location evidence="1">Nucleus</location>
    </subcellularLocation>
</comment>
<keyword evidence="6" id="KW-0238">DNA-binding</keyword>
<evidence type="ECO:0000256" key="9">
    <source>
        <dbReference type="SAM" id="MobiDB-lite"/>
    </source>
</evidence>
<comment type="caution">
    <text evidence="11">The sequence shown here is derived from an EMBL/GenBank/DDBJ whole genome shotgun (WGS) entry which is preliminary data.</text>
</comment>
<dbReference type="InterPro" id="IPR050331">
    <property type="entry name" value="Zinc_finger"/>
</dbReference>
<feature type="domain" description="C2H2-type" evidence="10">
    <location>
        <begin position="51"/>
        <end position="76"/>
    </location>
</feature>
<feature type="domain" description="C2H2-type" evidence="10">
    <location>
        <begin position="115"/>
        <end position="142"/>
    </location>
</feature>
<feature type="domain" description="C2H2-type" evidence="10">
    <location>
        <begin position="143"/>
        <end position="171"/>
    </location>
</feature>